<keyword evidence="1 2" id="KW-0430">Lectin</keyword>
<dbReference type="Gene3D" id="2.60.120.200">
    <property type="match status" value="2"/>
</dbReference>
<evidence type="ECO:0000259" key="3">
    <source>
        <dbReference type="PROSITE" id="PS51304"/>
    </source>
</evidence>
<dbReference type="GO" id="GO:0030246">
    <property type="term" value="F:carbohydrate binding"/>
    <property type="evidence" value="ECO:0007669"/>
    <property type="project" value="UniProtKB-UniRule"/>
</dbReference>
<protein>
    <recommendedName>
        <fullName evidence="2">Galectin</fullName>
    </recommendedName>
</protein>
<evidence type="ECO:0000313" key="5">
    <source>
        <dbReference type="Proteomes" id="UP001153620"/>
    </source>
</evidence>
<dbReference type="PANTHER" id="PTHR11346">
    <property type="entry name" value="GALECTIN"/>
    <property type="match status" value="1"/>
</dbReference>
<dbReference type="Proteomes" id="UP001153620">
    <property type="component" value="Chromosome 3"/>
</dbReference>
<dbReference type="InterPro" id="IPR044156">
    <property type="entry name" value="Galectin-like"/>
</dbReference>
<dbReference type="PROSITE" id="PS51304">
    <property type="entry name" value="GALECTIN"/>
    <property type="match status" value="2"/>
</dbReference>
<feature type="domain" description="Galectin" evidence="3">
    <location>
        <begin position="239"/>
        <end position="378"/>
    </location>
</feature>
<proteinExistence type="predicted"/>
<dbReference type="OrthoDB" id="5795596at2759"/>
<gene>
    <name evidence="4" type="ORF">CHIRRI_LOCUS10364</name>
</gene>
<dbReference type="SMART" id="SM00276">
    <property type="entry name" value="GLECT"/>
    <property type="match status" value="2"/>
</dbReference>
<organism evidence="4 5">
    <name type="scientific">Chironomus riparius</name>
    <dbReference type="NCBI Taxonomy" id="315576"/>
    <lineage>
        <taxon>Eukaryota</taxon>
        <taxon>Metazoa</taxon>
        <taxon>Ecdysozoa</taxon>
        <taxon>Arthropoda</taxon>
        <taxon>Hexapoda</taxon>
        <taxon>Insecta</taxon>
        <taxon>Pterygota</taxon>
        <taxon>Neoptera</taxon>
        <taxon>Endopterygota</taxon>
        <taxon>Diptera</taxon>
        <taxon>Nematocera</taxon>
        <taxon>Chironomoidea</taxon>
        <taxon>Chironomidae</taxon>
        <taxon>Chironominae</taxon>
        <taxon>Chironomus</taxon>
    </lineage>
</organism>
<dbReference type="PANTHER" id="PTHR11346:SF176">
    <property type="entry name" value="32 KDA BETA-GALACTOSIDE-BINDING LECTIN LEC-3"/>
    <property type="match status" value="1"/>
</dbReference>
<feature type="domain" description="Galectin" evidence="3">
    <location>
        <begin position="76"/>
        <end position="209"/>
    </location>
</feature>
<dbReference type="InterPro" id="IPR013320">
    <property type="entry name" value="ConA-like_dom_sf"/>
</dbReference>
<evidence type="ECO:0000313" key="4">
    <source>
        <dbReference type="EMBL" id="CAG9807516.1"/>
    </source>
</evidence>
<name>A0A9N9WVB1_9DIPT</name>
<keyword evidence="5" id="KW-1185">Reference proteome</keyword>
<dbReference type="CDD" id="cd00070">
    <property type="entry name" value="GLECT"/>
    <property type="match status" value="2"/>
</dbReference>
<accession>A0A9N9WVB1</accession>
<evidence type="ECO:0000256" key="2">
    <source>
        <dbReference type="RuleBase" id="RU102079"/>
    </source>
</evidence>
<dbReference type="Pfam" id="PF00337">
    <property type="entry name" value="Gal-bind_lectin"/>
    <property type="match status" value="2"/>
</dbReference>
<dbReference type="SUPFAM" id="SSF49899">
    <property type="entry name" value="Concanavalin A-like lectins/glucanases"/>
    <property type="match status" value="2"/>
</dbReference>
<reference evidence="4" key="2">
    <citation type="submission" date="2022-10" db="EMBL/GenBank/DDBJ databases">
        <authorList>
            <consortium name="ENA_rothamsted_submissions"/>
            <consortium name="culmorum"/>
            <person name="King R."/>
        </authorList>
    </citation>
    <scope>NUCLEOTIDE SEQUENCE</scope>
</reference>
<dbReference type="InterPro" id="IPR001079">
    <property type="entry name" value="Galectin_CRD"/>
</dbReference>
<dbReference type="EMBL" id="OU895879">
    <property type="protein sequence ID" value="CAG9807516.1"/>
    <property type="molecule type" value="Genomic_DNA"/>
</dbReference>
<dbReference type="AlphaFoldDB" id="A0A9N9WVB1"/>
<reference evidence="4" key="1">
    <citation type="submission" date="2022-01" db="EMBL/GenBank/DDBJ databases">
        <authorList>
            <person name="King R."/>
        </authorList>
    </citation>
    <scope>NUCLEOTIDE SEQUENCE</scope>
</reference>
<dbReference type="GO" id="GO:0016936">
    <property type="term" value="F:galactoside binding"/>
    <property type="evidence" value="ECO:0007669"/>
    <property type="project" value="TreeGrafter"/>
</dbReference>
<evidence type="ECO:0000256" key="1">
    <source>
        <dbReference type="ARBA" id="ARBA00022734"/>
    </source>
</evidence>
<sequence>MSVIAVLVSSSLIGFYRLSVYLYRSQSFSSTFLNFREIIMSNMSIESISSCEIAGNSNYGLLKPKSPDLSQKSEVVCSFNFKEAVPGVCFVITGVILKTCERFSINLVSTGHKQDIALHLNPRLPQNYIVRNSKINGSWGTEETCSQYSSHYDLFRGHKFSIEILITESEFMLSINNRHFGSYAHRVPFRKINGIEVKGDIKEVAIDQLYRDKYPEVPTQDILSYDETLRDDVKFVVPYIANIPGGFTRNKSIHIIGRVKMLPHSIAFNLQQSPFFWPHPTVPLHVNPRFGGGKHIICRNTWKNGKWMKEERTDISSRDLSPGREFHLVIECDFDCYHIHLNDQEFAKYMFRCDDNATKIVDTLNIAGDVVLKKVYLQTRIYD</sequence>
<dbReference type="SMART" id="SM00908">
    <property type="entry name" value="Gal-bind_lectin"/>
    <property type="match status" value="2"/>
</dbReference>